<proteinExistence type="predicted"/>
<dbReference type="SUPFAM" id="SSF46689">
    <property type="entry name" value="Homeodomain-like"/>
    <property type="match status" value="1"/>
</dbReference>
<dbReference type="PROSITE" id="PS51294">
    <property type="entry name" value="HTH_MYB"/>
    <property type="match status" value="1"/>
</dbReference>
<gene>
    <name evidence="9" type="ORF">Ae201684_006007</name>
</gene>
<dbReference type="InterPro" id="IPR001005">
    <property type="entry name" value="SANT/Myb"/>
</dbReference>
<dbReference type="SMART" id="SM00717">
    <property type="entry name" value="SANT"/>
    <property type="match status" value="1"/>
</dbReference>
<evidence type="ECO:0000256" key="5">
    <source>
        <dbReference type="SAM" id="MobiDB-lite"/>
    </source>
</evidence>
<dbReference type="PANTHER" id="PTHR12802">
    <property type="entry name" value="SWI/SNF COMPLEX-RELATED"/>
    <property type="match status" value="1"/>
</dbReference>
<keyword evidence="3" id="KW-0804">Transcription</keyword>
<dbReference type="AlphaFoldDB" id="A0A6G0XCS8"/>
<evidence type="ECO:0000259" key="7">
    <source>
        <dbReference type="PROSITE" id="PS51293"/>
    </source>
</evidence>
<dbReference type="InterPro" id="IPR009057">
    <property type="entry name" value="Homeodomain-like_sf"/>
</dbReference>
<evidence type="ECO:0000259" key="6">
    <source>
        <dbReference type="PROSITE" id="PS50090"/>
    </source>
</evidence>
<dbReference type="NCBIfam" id="TIGR01557">
    <property type="entry name" value="myb_SHAQKYF"/>
    <property type="match status" value="1"/>
</dbReference>
<accession>A0A6G0XCS8</accession>
<dbReference type="CDD" id="cd00167">
    <property type="entry name" value="SANT"/>
    <property type="match status" value="1"/>
</dbReference>
<evidence type="ECO:0000256" key="4">
    <source>
        <dbReference type="ARBA" id="ARBA00023242"/>
    </source>
</evidence>
<organism evidence="9 10">
    <name type="scientific">Aphanomyces euteiches</name>
    <dbReference type="NCBI Taxonomy" id="100861"/>
    <lineage>
        <taxon>Eukaryota</taxon>
        <taxon>Sar</taxon>
        <taxon>Stramenopiles</taxon>
        <taxon>Oomycota</taxon>
        <taxon>Saprolegniomycetes</taxon>
        <taxon>Saprolegniales</taxon>
        <taxon>Verrucalvaceae</taxon>
        <taxon>Aphanomyces</taxon>
    </lineage>
</organism>
<keyword evidence="1" id="KW-0805">Transcription regulation</keyword>
<feature type="compositionally biased region" description="Basic and acidic residues" evidence="5">
    <location>
        <begin position="53"/>
        <end position="69"/>
    </location>
</feature>
<feature type="domain" description="Myb-like" evidence="6">
    <location>
        <begin position="5"/>
        <end position="55"/>
    </location>
</feature>
<evidence type="ECO:0000256" key="3">
    <source>
        <dbReference type="ARBA" id="ARBA00023163"/>
    </source>
</evidence>
<dbReference type="EMBL" id="VJMJ01000079">
    <property type="protein sequence ID" value="KAF0738013.1"/>
    <property type="molecule type" value="Genomic_DNA"/>
</dbReference>
<reference evidence="9 10" key="1">
    <citation type="submission" date="2019-07" db="EMBL/GenBank/DDBJ databases">
        <title>Genomics analysis of Aphanomyces spp. identifies a new class of oomycete effector associated with host adaptation.</title>
        <authorList>
            <person name="Gaulin E."/>
        </authorList>
    </citation>
    <scope>NUCLEOTIDE SEQUENCE [LARGE SCALE GENOMIC DNA]</scope>
    <source>
        <strain evidence="9 10">ATCC 201684</strain>
    </source>
</reference>
<feature type="domain" description="HTH myb-type" evidence="8">
    <location>
        <begin position="1"/>
        <end position="59"/>
    </location>
</feature>
<protein>
    <submittedName>
        <fullName evidence="9">Uncharacterized protein</fullName>
    </submittedName>
</protein>
<dbReference type="GO" id="GO:0003677">
    <property type="term" value="F:DNA binding"/>
    <property type="evidence" value="ECO:0007669"/>
    <property type="project" value="UniProtKB-KW"/>
</dbReference>
<dbReference type="PROSITE" id="PS51293">
    <property type="entry name" value="SANT"/>
    <property type="match status" value="1"/>
</dbReference>
<evidence type="ECO:0000259" key="8">
    <source>
        <dbReference type="PROSITE" id="PS51294"/>
    </source>
</evidence>
<dbReference type="Pfam" id="PF00249">
    <property type="entry name" value="Myb_DNA-binding"/>
    <property type="match status" value="1"/>
</dbReference>
<keyword evidence="2" id="KW-0238">DNA-binding</keyword>
<dbReference type="VEuPathDB" id="FungiDB:AeMF1_009893"/>
<evidence type="ECO:0000256" key="1">
    <source>
        <dbReference type="ARBA" id="ARBA00023015"/>
    </source>
</evidence>
<evidence type="ECO:0000313" key="10">
    <source>
        <dbReference type="Proteomes" id="UP000481153"/>
    </source>
</evidence>
<dbReference type="InterPro" id="IPR006447">
    <property type="entry name" value="Myb_dom_plants"/>
</dbReference>
<name>A0A6G0XCS8_9STRA</name>
<feature type="region of interest" description="Disordered" evidence="5">
    <location>
        <begin position="45"/>
        <end position="80"/>
    </location>
</feature>
<evidence type="ECO:0000313" key="9">
    <source>
        <dbReference type="EMBL" id="KAF0738013.1"/>
    </source>
</evidence>
<evidence type="ECO:0000256" key="2">
    <source>
        <dbReference type="ARBA" id="ARBA00023125"/>
    </source>
</evidence>
<dbReference type="PANTHER" id="PTHR12802:SF155">
    <property type="entry name" value="DEUBIQUITINASE MYSM1"/>
    <property type="match status" value="1"/>
</dbReference>
<comment type="caution">
    <text evidence="9">The sequence shown here is derived from an EMBL/GenBank/DDBJ whole genome shotgun (WGS) entry which is preliminary data.</text>
</comment>
<dbReference type="InterPro" id="IPR017884">
    <property type="entry name" value="SANT_dom"/>
</dbReference>
<dbReference type="PROSITE" id="PS50090">
    <property type="entry name" value="MYB_LIKE"/>
    <property type="match status" value="1"/>
</dbReference>
<feature type="domain" description="SANT" evidence="7">
    <location>
        <begin position="8"/>
        <end position="43"/>
    </location>
</feature>
<dbReference type="Proteomes" id="UP000481153">
    <property type="component" value="Unassembled WGS sequence"/>
</dbReference>
<dbReference type="Gene3D" id="1.10.10.60">
    <property type="entry name" value="Homeodomain-like"/>
    <property type="match status" value="1"/>
</dbReference>
<sequence length="249" mass="28319">MSRLKTPPNGGRWSDHEHRLFLQGIEMYGKDWRRIARLVQTRTTVQTRSHAQKHFDRLEKEKRGDDTAKKPPVKHKRAAHDKVQANVMFPPRSMLEDQMFQYLHGPPAAAVVVDHVAPLAKPSSSLDSCLPPPIAFMSSLDYFSFASDVMSMPTATDDDQQHRQDVEFLLEDTDMSPRDLDVMLESKDLLAPLHFLDTTPPSHTPQDDGAAACEPPSMSPMHRIHHHTPKIVPWNDDKGDIYVERSAQF</sequence>
<keyword evidence="4" id="KW-0539">Nucleus</keyword>
<keyword evidence="10" id="KW-1185">Reference proteome</keyword>
<dbReference type="InterPro" id="IPR017930">
    <property type="entry name" value="Myb_dom"/>
</dbReference>